<dbReference type="PATRIC" id="fig|2033.4.peg.1008"/>
<feature type="region of interest" description="Disordered" evidence="1">
    <location>
        <begin position="72"/>
        <end position="95"/>
    </location>
</feature>
<evidence type="ECO:0000313" key="3">
    <source>
        <dbReference type="Proteomes" id="UP000072189"/>
    </source>
</evidence>
<evidence type="ECO:0000256" key="1">
    <source>
        <dbReference type="SAM" id="MobiDB-lite"/>
    </source>
</evidence>
<organism evidence="2 3">
    <name type="scientific">Microbacterium testaceum</name>
    <name type="common">Aureobacterium testaceum</name>
    <name type="synonym">Brevibacterium testaceum</name>
    <dbReference type="NCBI Taxonomy" id="2033"/>
    <lineage>
        <taxon>Bacteria</taxon>
        <taxon>Bacillati</taxon>
        <taxon>Actinomycetota</taxon>
        <taxon>Actinomycetes</taxon>
        <taxon>Micrococcales</taxon>
        <taxon>Microbacteriaceae</taxon>
        <taxon>Microbacterium</taxon>
    </lineage>
</organism>
<name>A0A147FCD9_MICTE</name>
<dbReference type="Proteomes" id="UP000072189">
    <property type="component" value="Unassembled WGS sequence"/>
</dbReference>
<gene>
    <name evidence="2" type="ORF">RSA3_00995</name>
</gene>
<proteinExistence type="predicted"/>
<accession>A0A147FCD9</accession>
<evidence type="ECO:0000313" key="2">
    <source>
        <dbReference type="EMBL" id="KTS14244.1"/>
    </source>
</evidence>
<dbReference type="EMBL" id="LDRV01000004">
    <property type="protein sequence ID" value="KTS14244.1"/>
    <property type="molecule type" value="Genomic_DNA"/>
</dbReference>
<protein>
    <submittedName>
        <fullName evidence="2">Uncharacterized protein</fullName>
    </submittedName>
</protein>
<comment type="caution">
    <text evidence="2">The sequence shown here is derived from an EMBL/GenBank/DDBJ whole genome shotgun (WGS) entry which is preliminary data.</text>
</comment>
<sequence>MAGFFAAGFFVTRGATDELPVSLASGVSAVDAGLRGVRAVDVRGALGVAVRGARGARGFGVGGVSGVESALTASPSERGADESWGCGSDAVITPN</sequence>
<dbReference type="AlphaFoldDB" id="A0A147FCD9"/>
<reference evidence="2 3" key="1">
    <citation type="journal article" date="2016" name="Front. Microbiol.">
        <title>Genomic Resource of Rice Seed Associated Bacteria.</title>
        <authorList>
            <person name="Midha S."/>
            <person name="Bansal K."/>
            <person name="Sharma S."/>
            <person name="Kumar N."/>
            <person name="Patil P.P."/>
            <person name="Chaudhry V."/>
            <person name="Patil P.B."/>
        </authorList>
    </citation>
    <scope>NUCLEOTIDE SEQUENCE [LARGE SCALE GENOMIC DNA]</scope>
    <source>
        <strain evidence="2 3">RSA3</strain>
    </source>
</reference>